<reference evidence="3" key="2">
    <citation type="submission" date="2023-05" db="EMBL/GenBank/DDBJ databases">
        <authorList>
            <consortium name="Lawrence Berkeley National Laboratory"/>
            <person name="Steindorff A."/>
            <person name="Hensen N."/>
            <person name="Bonometti L."/>
            <person name="Westerberg I."/>
            <person name="Brannstrom I.O."/>
            <person name="Guillou S."/>
            <person name="Cros-Aarteil S."/>
            <person name="Calhoun S."/>
            <person name="Haridas S."/>
            <person name="Kuo A."/>
            <person name="Mondo S."/>
            <person name="Pangilinan J."/>
            <person name="Riley R."/>
            <person name="Labutti K."/>
            <person name="Andreopoulos B."/>
            <person name="Lipzen A."/>
            <person name="Chen C."/>
            <person name="Yanf M."/>
            <person name="Daum C."/>
            <person name="Ng V."/>
            <person name="Clum A."/>
            <person name="Ohm R."/>
            <person name="Martin F."/>
            <person name="Silar P."/>
            <person name="Natvig D."/>
            <person name="Lalanne C."/>
            <person name="Gautier V."/>
            <person name="Ament-Velasquez S.L."/>
            <person name="Kruys A."/>
            <person name="Hutchinson M.I."/>
            <person name="Powell A.J."/>
            <person name="Barry K."/>
            <person name="Miller A.N."/>
            <person name="Grigoriev I.V."/>
            <person name="Debuchy R."/>
            <person name="Gladieux P."/>
            <person name="Thoren M.H."/>
            <person name="Johannesson H."/>
        </authorList>
    </citation>
    <scope>NUCLEOTIDE SEQUENCE</scope>
    <source>
        <strain evidence="3">PSN293</strain>
    </source>
</reference>
<feature type="region of interest" description="Disordered" evidence="1">
    <location>
        <begin position="205"/>
        <end position="227"/>
    </location>
</feature>
<dbReference type="Proteomes" id="UP001301769">
    <property type="component" value="Unassembled WGS sequence"/>
</dbReference>
<feature type="region of interest" description="Disordered" evidence="1">
    <location>
        <begin position="155"/>
        <end position="175"/>
    </location>
</feature>
<evidence type="ECO:0000256" key="1">
    <source>
        <dbReference type="SAM" id="MobiDB-lite"/>
    </source>
</evidence>
<accession>A0AAN6YAB0</accession>
<dbReference type="Pfam" id="PF20150">
    <property type="entry name" value="2EXR"/>
    <property type="match status" value="1"/>
</dbReference>
<name>A0AAN6YAB0_9PEZI</name>
<proteinExistence type="predicted"/>
<feature type="domain" description="2EXR" evidence="2">
    <location>
        <begin position="91"/>
        <end position="211"/>
    </location>
</feature>
<evidence type="ECO:0000313" key="3">
    <source>
        <dbReference type="EMBL" id="KAK4215081.1"/>
    </source>
</evidence>
<evidence type="ECO:0000259" key="2">
    <source>
        <dbReference type="Pfam" id="PF20150"/>
    </source>
</evidence>
<dbReference type="PANTHER" id="PTHR35910:SF1">
    <property type="entry name" value="2EXR DOMAIN-CONTAINING PROTEIN"/>
    <property type="match status" value="1"/>
</dbReference>
<dbReference type="InterPro" id="IPR045518">
    <property type="entry name" value="2EXR"/>
</dbReference>
<dbReference type="PANTHER" id="PTHR35910">
    <property type="entry name" value="2EXR DOMAIN-CONTAINING PROTEIN"/>
    <property type="match status" value="1"/>
</dbReference>
<keyword evidence="4" id="KW-1185">Reference proteome</keyword>
<organism evidence="3 4">
    <name type="scientific">Rhypophila decipiens</name>
    <dbReference type="NCBI Taxonomy" id="261697"/>
    <lineage>
        <taxon>Eukaryota</taxon>
        <taxon>Fungi</taxon>
        <taxon>Dikarya</taxon>
        <taxon>Ascomycota</taxon>
        <taxon>Pezizomycotina</taxon>
        <taxon>Sordariomycetes</taxon>
        <taxon>Sordariomycetidae</taxon>
        <taxon>Sordariales</taxon>
        <taxon>Naviculisporaceae</taxon>
        <taxon>Rhypophila</taxon>
    </lineage>
</organism>
<dbReference type="AlphaFoldDB" id="A0AAN6YAB0"/>
<gene>
    <name evidence="3" type="ORF">QBC37DRAFT_419933</name>
</gene>
<reference evidence="3" key="1">
    <citation type="journal article" date="2023" name="Mol. Phylogenet. Evol.">
        <title>Genome-scale phylogeny and comparative genomics of the fungal order Sordariales.</title>
        <authorList>
            <person name="Hensen N."/>
            <person name="Bonometti L."/>
            <person name="Westerberg I."/>
            <person name="Brannstrom I.O."/>
            <person name="Guillou S."/>
            <person name="Cros-Aarteil S."/>
            <person name="Calhoun S."/>
            <person name="Haridas S."/>
            <person name="Kuo A."/>
            <person name="Mondo S."/>
            <person name="Pangilinan J."/>
            <person name="Riley R."/>
            <person name="LaButti K."/>
            <person name="Andreopoulos B."/>
            <person name="Lipzen A."/>
            <person name="Chen C."/>
            <person name="Yan M."/>
            <person name="Daum C."/>
            <person name="Ng V."/>
            <person name="Clum A."/>
            <person name="Steindorff A."/>
            <person name="Ohm R.A."/>
            <person name="Martin F."/>
            <person name="Silar P."/>
            <person name="Natvig D.O."/>
            <person name="Lalanne C."/>
            <person name="Gautier V."/>
            <person name="Ament-Velasquez S.L."/>
            <person name="Kruys A."/>
            <person name="Hutchinson M.I."/>
            <person name="Powell A.J."/>
            <person name="Barry K."/>
            <person name="Miller A.N."/>
            <person name="Grigoriev I.V."/>
            <person name="Debuchy R."/>
            <person name="Gladieux P."/>
            <person name="Hiltunen Thoren M."/>
            <person name="Johannesson H."/>
        </authorList>
    </citation>
    <scope>NUCLEOTIDE SEQUENCE</scope>
    <source>
        <strain evidence="3">PSN293</strain>
    </source>
</reference>
<evidence type="ECO:0000313" key="4">
    <source>
        <dbReference type="Proteomes" id="UP001301769"/>
    </source>
</evidence>
<protein>
    <recommendedName>
        <fullName evidence="2">2EXR domain-containing protein</fullName>
    </recommendedName>
</protein>
<comment type="caution">
    <text evidence="3">The sequence shown here is derived from an EMBL/GenBank/DDBJ whole genome shotgun (WGS) entry which is preliminary data.</text>
</comment>
<sequence>MDSDSKLCVVEAEIGQLSIASTTATTMAAMTAKSGAAIKLPERVASVISSLPPATATVTVTIQELVVPSPKLEDTCPEIHLSITPEPAAEFHLFPFLPAELRLKIWHFSFLLAPRTIELHARRTHYAADDENHYSGIGSFGTFSHFSPALSSSASSLSNPAAAGPPPKWQSESRNPAALSVSAEARCAALEFYTVRLPLAYNPADHTTHPTGHGSRGIPDSGKSEWDTWTPSWTKQDDIFVREQPGNMLSSSDRVIYLNLETDTVVLLGDLHFGRLSRLLNWFRDQSQQQQKRPGRPKGTGLKRLAMSVAPFSHQVGAATLRAFARTVFADVEEFVLFMYMGRVPPEGWDGGRVVLEDCKRDGDEYRRFLMGRGGQFREGGGWMVVGKSPLRMVEIRFEDGW</sequence>
<dbReference type="EMBL" id="MU858084">
    <property type="protein sequence ID" value="KAK4215081.1"/>
    <property type="molecule type" value="Genomic_DNA"/>
</dbReference>